<organism evidence="1 2">
    <name type="scientific">Staphylotrichum tortipilum</name>
    <dbReference type="NCBI Taxonomy" id="2831512"/>
    <lineage>
        <taxon>Eukaryota</taxon>
        <taxon>Fungi</taxon>
        <taxon>Dikarya</taxon>
        <taxon>Ascomycota</taxon>
        <taxon>Pezizomycotina</taxon>
        <taxon>Sordariomycetes</taxon>
        <taxon>Sordariomycetidae</taxon>
        <taxon>Sordariales</taxon>
        <taxon>Chaetomiaceae</taxon>
        <taxon>Staphylotrichum</taxon>
    </lineage>
</organism>
<keyword evidence="2" id="KW-1185">Reference proteome</keyword>
<evidence type="ECO:0000313" key="2">
    <source>
        <dbReference type="Proteomes" id="UP001303889"/>
    </source>
</evidence>
<reference evidence="1" key="2">
    <citation type="submission" date="2023-05" db="EMBL/GenBank/DDBJ databases">
        <authorList>
            <consortium name="Lawrence Berkeley National Laboratory"/>
            <person name="Steindorff A."/>
            <person name="Hensen N."/>
            <person name="Bonometti L."/>
            <person name="Westerberg I."/>
            <person name="Brannstrom I.O."/>
            <person name="Guillou S."/>
            <person name="Cros-Aarteil S."/>
            <person name="Calhoun S."/>
            <person name="Haridas S."/>
            <person name="Kuo A."/>
            <person name="Mondo S."/>
            <person name="Pangilinan J."/>
            <person name="Riley R."/>
            <person name="Labutti K."/>
            <person name="Andreopoulos B."/>
            <person name="Lipzen A."/>
            <person name="Chen C."/>
            <person name="Yanf M."/>
            <person name="Daum C."/>
            <person name="Ng V."/>
            <person name="Clum A."/>
            <person name="Ohm R."/>
            <person name="Martin F."/>
            <person name="Silar P."/>
            <person name="Natvig D."/>
            <person name="Lalanne C."/>
            <person name="Gautier V."/>
            <person name="Ament-Velasquez S.L."/>
            <person name="Kruys A."/>
            <person name="Hutchinson M.I."/>
            <person name="Powell A.J."/>
            <person name="Barry K."/>
            <person name="Miller A.N."/>
            <person name="Grigoriev I.V."/>
            <person name="Debuchy R."/>
            <person name="Gladieux P."/>
            <person name="Thoren M.H."/>
            <person name="Johannesson H."/>
        </authorList>
    </citation>
    <scope>NUCLEOTIDE SEQUENCE</scope>
    <source>
        <strain evidence="1">CBS 103.79</strain>
    </source>
</reference>
<name>A0AAN6MTX8_9PEZI</name>
<gene>
    <name evidence="1" type="ORF">C8A05DRAFT_29060</name>
</gene>
<dbReference type="AlphaFoldDB" id="A0AAN6MTX8"/>
<protein>
    <submittedName>
        <fullName evidence="1">Uncharacterized protein</fullName>
    </submittedName>
</protein>
<accession>A0AAN6MTX8</accession>
<sequence>MCNRYRRTFACGHTVEELVTCADQAAQPRKPCPRGVRYHEDTQDGSCGCHS</sequence>
<proteinExistence type="predicted"/>
<dbReference type="Proteomes" id="UP001303889">
    <property type="component" value="Unassembled WGS sequence"/>
</dbReference>
<evidence type="ECO:0000313" key="1">
    <source>
        <dbReference type="EMBL" id="KAK3907027.1"/>
    </source>
</evidence>
<reference evidence="1" key="1">
    <citation type="journal article" date="2023" name="Mol. Phylogenet. Evol.">
        <title>Genome-scale phylogeny and comparative genomics of the fungal order Sordariales.</title>
        <authorList>
            <person name="Hensen N."/>
            <person name="Bonometti L."/>
            <person name="Westerberg I."/>
            <person name="Brannstrom I.O."/>
            <person name="Guillou S."/>
            <person name="Cros-Aarteil S."/>
            <person name="Calhoun S."/>
            <person name="Haridas S."/>
            <person name="Kuo A."/>
            <person name="Mondo S."/>
            <person name="Pangilinan J."/>
            <person name="Riley R."/>
            <person name="LaButti K."/>
            <person name="Andreopoulos B."/>
            <person name="Lipzen A."/>
            <person name="Chen C."/>
            <person name="Yan M."/>
            <person name="Daum C."/>
            <person name="Ng V."/>
            <person name="Clum A."/>
            <person name="Steindorff A."/>
            <person name="Ohm R.A."/>
            <person name="Martin F."/>
            <person name="Silar P."/>
            <person name="Natvig D.O."/>
            <person name="Lalanne C."/>
            <person name="Gautier V."/>
            <person name="Ament-Velasquez S.L."/>
            <person name="Kruys A."/>
            <person name="Hutchinson M.I."/>
            <person name="Powell A.J."/>
            <person name="Barry K."/>
            <person name="Miller A.N."/>
            <person name="Grigoriev I.V."/>
            <person name="Debuchy R."/>
            <person name="Gladieux P."/>
            <person name="Hiltunen Thoren M."/>
            <person name="Johannesson H."/>
        </authorList>
    </citation>
    <scope>NUCLEOTIDE SEQUENCE</scope>
    <source>
        <strain evidence="1">CBS 103.79</strain>
    </source>
</reference>
<comment type="caution">
    <text evidence="1">The sequence shown here is derived from an EMBL/GenBank/DDBJ whole genome shotgun (WGS) entry which is preliminary data.</text>
</comment>
<dbReference type="EMBL" id="MU855315">
    <property type="protein sequence ID" value="KAK3907027.1"/>
    <property type="molecule type" value="Genomic_DNA"/>
</dbReference>